<accession>A0A4P1RM77</accession>
<dbReference type="InterPro" id="IPR002625">
    <property type="entry name" value="Smr_dom"/>
</dbReference>
<dbReference type="Pfam" id="PF13041">
    <property type="entry name" value="PPR_2"/>
    <property type="match status" value="2"/>
</dbReference>
<evidence type="ECO:0000256" key="3">
    <source>
        <dbReference type="PROSITE-ProRule" id="PRU00708"/>
    </source>
</evidence>
<keyword evidence="6" id="KW-1185">Reference proteome</keyword>
<keyword evidence="2" id="KW-0677">Repeat</keyword>
<dbReference type="PROSITE" id="PS51375">
    <property type="entry name" value="PPR"/>
    <property type="match status" value="8"/>
</dbReference>
<feature type="repeat" description="PPR" evidence="3">
    <location>
        <begin position="155"/>
        <end position="189"/>
    </location>
</feature>
<dbReference type="GO" id="GO:0003729">
    <property type="term" value="F:mRNA binding"/>
    <property type="evidence" value="ECO:0007669"/>
    <property type="project" value="TreeGrafter"/>
</dbReference>
<feature type="repeat" description="PPR" evidence="3">
    <location>
        <begin position="260"/>
        <end position="294"/>
    </location>
</feature>
<dbReference type="GO" id="GO:0009658">
    <property type="term" value="P:chloroplast organization"/>
    <property type="evidence" value="ECO:0007669"/>
    <property type="project" value="UniProtKB-ARBA"/>
</dbReference>
<dbReference type="PROSITE" id="PS50828">
    <property type="entry name" value="SMR"/>
    <property type="match status" value="1"/>
</dbReference>
<dbReference type="NCBIfam" id="TIGR00756">
    <property type="entry name" value="PPR"/>
    <property type="match status" value="8"/>
</dbReference>
<dbReference type="FunFam" id="1.25.40.10:FF:000509">
    <property type="entry name" value="Pentatricopeptide repeat-containing protein At4g16390, chloroplastic"/>
    <property type="match status" value="1"/>
</dbReference>
<evidence type="ECO:0000313" key="6">
    <source>
        <dbReference type="Proteomes" id="UP000188354"/>
    </source>
</evidence>
<evidence type="ECO:0000259" key="4">
    <source>
        <dbReference type="PROSITE" id="PS50828"/>
    </source>
</evidence>
<organism evidence="5 6">
    <name type="scientific">Lupinus angustifolius</name>
    <name type="common">Narrow-leaved blue lupine</name>
    <dbReference type="NCBI Taxonomy" id="3871"/>
    <lineage>
        <taxon>Eukaryota</taxon>
        <taxon>Viridiplantae</taxon>
        <taxon>Streptophyta</taxon>
        <taxon>Embryophyta</taxon>
        <taxon>Tracheophyta</taxon>
        <taxon>Spermatophyta</taxon>
        <taxon>Magnoliopsida</taxon>
        <taxon>eudicotyledons</taxon>
        <taxon>Gunneridae</taxon>
        <taxon>Pentapetalae</taxon>
        <taxon>rosids</taxon>
        <taxon>fabids</taxon>
        <taxon>Fabales</taxon>
        <taxon>Fabaceae</taxon>
        <taxon>Papilionoideae</taxon>
        <taxon>50 kb inversion clade</taxon>
        <taxon>genistoids sensu lato</taxon>
        <taxon>core genistoids</taxon>
        <taxon>Genisteae</taxon>
        <taxon>Lupinus</taxon>
    </lineage>
</organism>
<feature type="domain" description="Smr" evidence="4">
    <location>
        <begin position="583"/>
        <end position="666"/>
    </location>
</feature>
<dbReference type="InterPro" id="IPR033443">
    <property type="entry name" value="PROP1-like_PPR_dom"/>
</dbReference>
<dbReference type="PANTHER" id="PTHR47447:SF10">
    <property type="entry name" value="PENTATRICOPEPTIDE (PPR) REPEAT PROTEIN"/>
    <property type="match status" value="1"/>
</dbReference>
<dbReference type="GO" id="GO:0009570">
    <property type="term" value="C:chloroplast stroma"/>
    <property type="evidence" value="ECO:0007669"/>
    <property type="project" value="TreeGrafter"/>
</dbReference>
<dbReference type="GO" id="GO:0042134">
    <property type="term" value="F:rRNA primary transcript binding"/>
    <property type="evidence" value="ECO:0007669"/>
    <property type="project" value="TreeGrafter"/>
</dbReference>
<feature type="repeat" description="PPR" evidence="3">
    <location>
        <begin position="190"/>
        <end position="224"/>
    </location>
</feature>
<dbReference type="AlphaFoldDB" id="A0A4P1RM77"/>
<evidence type="ECO:0000256" key="2">
    <source>
        <dbReference type="ARBA" id="ARBA00022737"/>
    </source>
</evidence>
<name>A0A4P1RM77_LUPAN</name>
<dbReference type="Pfam" id="PF01535">
    <property type="entry name" value="PPR"/>
    <property type="match status" value="1"/>
</dbReference>
<evidence type="ECO:0000256" key="1">
    <source>
        <dbReference type="ARBA" id="ARBA00007626"/>
    </source>
</evidence>
<dbReference type="InterPro" id="IPR002885">
    <property type="entry name" value="PPR_rpt"/>
</dbReference>
<dbReference type="Gramene" id="OIW13866">
    <property type="protein sequence ID" value="OIW13866"/>
    <property type="gene ID" value="TanjilG_31755"/>
</dbReference>
<dbReference type="OrthoDB" id="185373at2759"/>
<dbReference type="EMBL" id="CM007364">
    <property type="protein sequence ID" value="OIW13866.1"/>
    <property type="molecule type" value="Genomic_DNA"/>
</dbReference>
<reference evidence="5 6" key="1">
    <citation type="journal article" date="2017" name="Plant Biotechnol. J.">
        <title>A comprehensive draft genome sequence for lupin (Lupinus angustifolius), an emerging health food: insights into plant-microbe interactions and legume evolution.</title>
        <authorList>
            <person name="Hane J.K."/>
            <person name="Ming Y."/>
            <person name="Kamphuis L.G."/>
            <person name="Nelson M.N."/>
            <person name="Garg G."/>
            <person name="Atkins C.A."/>
            <person name="Bayer P.E."/>
            <person name="Bravo A."/>
            <person name="Bringans S."/>
            <person name="Cannon S."/>
            <person name="Edwards D."/>
            <person name="Foley R."/>
            <person name="Gao L.L."/>
            <person name="Harrison M.J."/>
            <person name="Huang W."/>
            <person name="Hurgobin B."/>
            <person name="Li S."/>
            <person name="Liu C.W."/>
            <person name="McGrath A."/>
            <person name="Morahan G."/>
            <person name="Murray J."/>
            <person name="Weller J."/>
            <person name="Jian J."/>
            <person name="Singh K.B."/>
        </authorList>
    </citation>
    <scope>NUCLEOTIDE SEQUENCE [LARGE SCALE GENOMIC DNA]</scope>
    <source>
        <strain evidence="6">cv. Tanjil</strain>
        <tissue evidence="5">Whole plant</tissue>
    </source>
</reference>
<dbReference type="KEGG" id="lang:109345459"/>
<dbReference type="PANTHER" id="PTHR47447">
    <property type="entry name" value="OS03G0856100 PROTEIN"/>
    <property type="match status" value="1"/>
</dbReference>
<dbReference type="Pfam" id="PF17177">
    <property type="entry name" value="PPR_long"/>
    <property type="match status" value="1"/>
</dbReference>
<dbReference type="SMART" id="SM00463">
    <property type="entry name" value="SMR"/>
    <property type="match status" value="1"/>
</dbReference>
<comment type="similarity">
    <text evidence="1">Belongs to the PPR family. P subfamily.</text>
</comment>
<feature type="repeat" description="PPR" evidence="3">
    <location>
        <begin position="330"/>
        <end position="364"/>
    </location>
</feature>
<feature type="repeat" description="PPR" evidence="3">
    <location>
        <begin position="295"/>
        <end position="329"/>
    </location>
</feature>
<feature type="repeat" description="PPR" evidence="3">
    <location>
        <begin position="401"/>
        <end position="435"/>
    </location>
</feature>
<dbReference type="Gene3D" id="1.25.40.10">
    <property type="entry name" value="Tetratricopeptide repeat domain"/>
    <property type="match status" value="3"/>
</dbReference>
<dbReference type="InterPro" id="IPR011990">
    <property type="entry name" value="TPR-like_helical_dom_sf"/>
</dbReference>
<protein>
    <recommendedName>
        <fullName evidence="4">Smr domain-containing protein</fullName>
    </recommendedName>
</protein>
<evidence type="ECO:0000313" key="5">
    <source>
        <dbReference type="EMBL" id="OIW13866.1"/>
    </source>
</evidence>
<feature type="repeat" description="PPR" evidence="3">
    <location>
        <begin position="365"/>
        <end position="399"/>
    </location>
</feature>
<feature type="repeat" description="PPR" evidence="3">
    <location>
        <begin position="436"/>
        <end position="470"/>
    </location>
</feature>
<sequence>MAHAYNLCTSPSLIFHDHRSFFISISSTSRNLKLPNYKVLSQHASLTEHAHFSEDANLQDPDAKSSSLSKTNIWVNPKRIRAKEVHENSRLSLLKVAKSLDSCNPSTQHVSEILNLLGDKILVRDAVFILDNMVNPETALLALEYFQHKIEPARRVVLYNVTLKLFRESKDFESAEKLFDEMLQRGVKPNVITFSTLISCAAMCSLSLKAVALFEKMPRLGIEPDENLSSAMIYAYARTGNSDVALKLYDRAKRENWHIETVAFSALIKMFGMSANYDGCLSVYKDMKLHGVKPNMVTYNTLLYAMGRAKWSWESKAIYEDMINNGFSPNWATYAALLQAYSRARFGEDALGIYNEMKDKGMDLNAFLYNMLLDMCADVGYIDEAVEIFEDMKNCRTCQPDIISFSSMINMYSRAVKVSEAEAMLNEMIAHGFEPNIFVMTSLIHCYGKAKRTDDVVKIFNQLMVSGFIPDDRFCGCLLYVMTQTPKEGLGKITNCVQKANPRLGSVVRFLVEKRKGAGYLRKEASQLLNSVDADVKKSLCNSLIDLCVNLNMSDRACDLLHLGLTLRIYRTIQSRSERQWSLYIKRLSHGAARIALHVWINDLSKAVESGEELPPLVGINTGIGNHKSDKGLATVFELHLKELNAPFHEASDNAGWLVTTDVEAKSWLQSWGSTQKLKLML</sequence>
<dbReference type="GO" id="GO:0045727">
    <property type="term" value="P:positive regulation of translation"/>
    <property type="evidence" value="ECO:0007669"/>
    <property type="project" value="TreeGrafter"/>
</dbReference>
<gene>
    <name evidence="5" type="ORF">TanjilG_31755</name>
</gene>
<dbReference type="Proteomes" id="UP000188354">
    <property type="component" value="Chromosome LG04"/>
</dbReference>
<proteinExistence type="inferred from homology"/>